<feature type="region of interest" description="Disordered" evidence="1">
    <location>
        <begin position="1"/>
        <end position="68"/>
    </location>
</feature>
<comment type="caution">
    <text evidence="2">The sequence shown here is derived from an EMBL/GenBank/DDBJ whole genome shotgun (WGS) entry which is preliminary data.</text>
</comment>
<proteinExistence type="predicted"/>
<accession>A0A9Q3GX14</accession>
<evidence type="ECO:0000256" key="1">
    <source>
        <dbReference type="SAM" id="MobiDB-lite"/>
    </source>
</evidence>
<dbReference type="EMBL" id="AVOT02006866">
    <property type="protein sequence ID" value="MBW0482622.1"/>
    <property type="molecule type" value="Genomic_DNA"/>
</dbReference>
<evidence type="ECO:0000313" key="2">
    <source>
        <dbReference type="EMBL" id="MBW0482622.1"/>
    </source>
</evidence>
<dbReference type="AlphaFoldDB" id="A0A9Q3GX14"/>
<dbReference type="Proteomes" id="UP000765509">
    <property type="component" value="Unassembled WGS sequence"/>
</dbReference>
<keyword evidence="3" id="KW-1185">Reference proteome</keyword>
<protein>
    <submittedName>
        <fullName evidence="2">Uncharacterized protein</fullName>
    </submittedName>
</protein>
<organism evidence="2 3">
    <name type="scientific">Austropuccinia psidii MF-1</name>
    <dbReference type="NCBI Taxonomy" id="1389203"/>
    <lineage>
        <taxon>Eukaryota</taxon>
        <taxon>Fungi</taxon>
        <taxon>Dikarya</taxon>
        <taxon>Basidiomycota</taxon>
        <taxon>Pucciniomycotina</taxon>
        <taxon>Pucciniomycetes</taxon>
        <taxon>Pucciniales</taxon>
        <taxon>Sphaerophragmiaceae</taxon>
        <taxon>Austropuccinia</taxon>
    </lineage>
</organism>
<reference evidence="2" key="1">
    <citation type="submission" date="2021-03" db="EMBL/GenBank/DDBJ databases">
        <title>Draft genome sequence of rust myrtle Austropuccinia psidii MF-1, a brazilian biotype.</title>
        <authorList>
            <person name="Quecine M.C."/>
            <person name="Pachon D.M.R."/>
            <person name="Bonatelli M.L."/>
            <person name="Correr F.H."/>
            <person name="Franceschini L.M."/>
            <person name="Leite T.F."/>
            <person name="Margarido G.R.A."/>
            <person name="Almeida C.A."/>
            <person name="Ferrarezi J.A."/>
            <person name="Labate C.A."/>
        </authorList>
    </citation>
    <scope>NUCLEOTIDE SEQUENCE</scope>
    <source>
        <strain evidence="2">MF-1</strain>
    </source>
</reference>
<evidence type="ECO:0000313" key="3">
    <source>
        <dbReference type="Proteomes" id="UP000765509"/>
    </source>
</evidence>
<name>A0A9Q3GX14_9BASI</name>
<gene>
    <name evidence="2" type="ORF">O181_022337</name>
</gene>
<sequence>MKSNSAKSSSEEGRSFEAPVKIDPGANELHLGGSDTYKLTLASGGTKQLSSPRFKEIHKSDSSINSTHIAGDNQLANKMKNNIQYLHEHDAVQGELKVLEMCENKEIKNPEIEYEPELHNEKDQYIKAQEDRAAEMHNVQLRFQEEGLNLKESAAICNVKKLKESTRN</sequence>